<proteinExistence type="predicted"/>
<organism evidence="2 3">
    <name type="scientific">Thraustotheca clavata</name>
    <dbReference type="NCBI Taxonomy" id="74557"/>
    <lineage>
        <taxon>Eukaryota</taxon>
        <taxon>Sar</taxon>
        <taxon>Stramenopiles</taxon>
        <taxon>Oomycota</taxon>
        <taxon>Saprolegniomycetes</taxon>
        <taxon>Saprolegniales</taxon>
        <taxon>Achlyaceae</taxon>
        <taxon>Thraustotheca</taxon>
    </lineage>
</organism>
<evidence type="ECO:0000313" key="2">
    <source>
        <dbReference type="EMBL" id="OQR81817.1"/>
    </source>
</evidence>
<sequence>MHLRNEKATLVQEYAAAILVNLGLEASGRTALGSCNRWPCVSYRHECPLFYLLQLAMNCNDMELKRICTAAIVNCSFDAGCQIQLDEINGVPLLLKLLKVNDEDVAIYAAAAFWCLCKNDSFLVRLETIYCIPIEEFKQKLSQILWSRCFDFGLSLTPSRFSSDQQGILNSDGDNLNLVFTIAINCHLSKVLKIEHYNCKSSQVQVQGQMQFKSVQKFDSEGVLIATTCGVCSKTVKSKGLECSNDKCKEIYHVRCSRWRNLDPAIIEEYRDRFCCDVCFPKCQLQYADFKAIESSSSTTFTKRDFDTLGLQKATAEMCVLQGQALEVIAIGQRKYDCSGKIDIVLVQLKYTLRSCISLCHNNQSIFTSHNLTNPWTFPLIQAYSQPTPMSINQLLPWPSSKANLLQNDGYLRKTSTELDQAVVFEFQGGNAASLFALGSPNRQELWSGLQPSRAKCMKLVSECLAKAAESKPKKKTKPHIQRTLERQPSS</sequence>
<dbReference type="InterPro" id="IPR011989">
    <property type="entry name" value="ARM-like"/>
</dbReference>
<feature type="region of interest" description="Disordered" evidence="1">
    <location>
        <begin position="468"/>
        <end position="491"/>
    </location>
</feature>
<dbReference type="Proteomes" id="UP000243217">
    <property type="component" value="Unassembled WGS sequence"/>
</dbReference>
<dbReference type="EMBL" id="JNBS01004892">
    <property type="protein sequence ID" value="OQR81817.1"/>
    <property type="molecule type" value="Genomic_DNA"/>
</dbReference>
<dbReference type="Gene3D" id="1.25.10.10">
    <property type="entry name" value="Leucine-rich Repeat Variant"/>
    <property type="match status" value="1"/>
</dbReference>
<dbReference type="OrthoDB" id="68365at2759"/>
<evidence type="ECO:0000313" key="3">
    <source>
        <dbReference type="Proteomes" id="UP000243217"/>
    </source>
</evidence>
<accession>A0A1V9Y7X7</accession>
<protein>
    <recommendedName>
        <fullName evidence="4">PHD-type domain-containing protein</fullName>
    </recommendedName>
</protein>
<dbReference type="AlphaFoldDB" id="A0A1V9Y7X7"/>
<comment type="caution">
    <text evidence="2">The sequence shown here is derived from an EMBL/GenBank/DDBJ whole genome shotgun (WGS) entry which is preliminary data.</text>
</comment>
<reference evidence="2 3" key="1">
    <citation type="journal article" date="2014" name="Genome Biol. Evol.">
        <title>The secreted proteins of Achlya hypogyna and Thraustotheca clavata identify the ancestral oomycete secretome and reveal gene acquisitions by horizontal gene transfer.</title>
        <authorList>
            <person name="Misner I."/>
            <person name="Blouin N."/>
            <person name="Leonard G."/>
            <person name="Richards T.A."/>
            <person name="Lane C.E."/>
        </authorList>
    </citation>
    <scope>NUCLEOTIDE SEQUENCE [LARGE SCALE GENOMIC DNA]</scope>
    <source>
        <strain evidence="2 3">ATCC 34112</strain>
    </source>
</reference>
<keyword evidence="3" id="KW-1185">Reference proteome</keyword>
<evidence type="ECO:0000256" key="1">
    <source>
        <dbReference type="SAM" id="MobiDB-lite"/>
    </source>
</evidence>
<gene>
    <name evidence="2" type="ORF">THRCLA_11385</name>
</gene>
<name>A0A1V9Y7X7_9STRA</name>
<evidence type="ECO:0008006" key="4">
    <source>
        <dbReference type="Google" id="ProtNLM"/>
    </source>
</evidence>
<dbReference type="SUPFAM" id="SSF48371">
    <property type="entry name" value="ARM repeat"/>
    <property type="match status" value="1"/>
</dbReference>
<dbReference type="InterPro" id="IPR016024">
    <property type="entry name" value="ARM-type_fold"/>
</dbReference>